<keyword evidence="2" id="KW-1185">Reference proteome</keyword>
<comment type="caution">
    <text evidence="1">The sequence shown here is derived from an EMBL/GenBank/DDBJ whole genome shotgun (WGS) entry which is preliminary data.</text>
</comment>
<gene>
    <name evidence="1" type="ORF">EV182_000025</name>
</gene>
<name>A0ACC1HL78_9FUNG</name>
<evidence type="ECO:0000313" key="2">
    <source>
        <dbReference type="Proteomes" id="UP001145114"/>
    </source>
</evidence>
<reference evidence="1" key="1">
    <citation type="submission" date="2022-06" db="EMBL/GenBank/DDBJ databases">
        <title>Phylogenomic reconstructions and comparative analyses of Kickxellomycotina fungi.</title>
        <authorList>
            <person name="Reynolds N.K."/>
            <person name="Stajich J.E."/>
            <person name="Barry K."/>
            <person name="Grigoriev I.V."/>
            <person name="Crous P."/>
            <person name="Smith M.E."/>
        </authorList>
    </citation>
    <scope>NUCLEOTIDE SEQUENCE</scope>
    <source>
        <strain evidence="1">RSA 2271</strain>
    </source>
</reference>
<protein>
    <submittedName>
        <fullName evidence="1">Uncharacterized protein</fullName>
    </submittedName>
</protein>
<proteinExistence type="predicted"/>
<dbReference type="Proteomes" id="UP001145114">
    <property type="component" value="Unassembled WGS sequence"/>
</dbReference>
<sequence length="300" mass="32992">MLHIPTSHCKPSHPGAHHTLPPLVAATSPSPFAPSSYLRTHHPYLSQTPSPHYHRLRQRPASPPHPHRRPRTTSHHGTRPQPNHQHSNKGSASPPSPRPKRSPRPVNTFLRYRKEKMLELRALKGRLSQTKISRLSSAMWKSEPEEVKLHYKRRYQAEKDHYELHARLQDLVASPNPASSSCSVTSSLSMPLSGTDKPLPAIVANLDAPSHSHSDLAENGAGRGRVPGPNASPHHVHSSSLASLHEPLLAKAGTAHSETSLINLPLRPDPNQPISLPTPTPDTTNTVPTSYRTSISFLLC</sequence>
<organism evidence="1 2">
    <name type="scientific">Spiromyces aspiralis</name>
    <dbReference type="NCBI Taxonomy" id="68401"/>
    <lineage>
        <taxon>Eukaryota</taxon>
        <taxon>Fungi</taxon>
        <taxon>Fungi incertae sedis</taxon>
        <taxon>Zoopagomycota</taxon>
        <taxon>Kickxellomycotina</taxon>
        <taxon>Kickxellomycetes</taxon>
        <taxon>Kickxellales</taxon>
        <taxon>Kickxellaceae</taxon>
        <taxon>Spiromyces</taxon>
    </lineage>
</organism>
<evidence type="ECO:0000313" key="1">
    <source>
        <dbReference type="EMBL" id="KAJ1676032.1"/>
    </source>
</evidence>
<accession>A0ACC1HL78</accession>
<dbReference type="EMBL" id="JAMZIH010005143">
    <property type="protein sequence ID" value="KAJ1676032.1"/>
    <property type="molecule type" value="Genomic_DNA"/>
</dbReference>